<comment type="caution">
    <text evidence="2">The sequence shown here is derived from an EMBL/GenBank/DDBJ whole genome shotgun (WGS) entry which is preliminary data.</text>
</comment>
<evidence type="ECO:0000259" key="1">
    <source>
        <dbReference type="SMART" id="SM00347"/>
    </source>
</evidence>
<sequence>MSDQVETISNKGKGLITFILYSLSDKKSSCASDLSNQLGLSNSRTSKILLSLEEKKYITRRMGKVDKRNMLFSLTAKGKEKMKKIQARENIYIELISRLIKLIKQFIKQ</sequence>
<dbReference type="InterPro" id="IPR000835">
    <property type="entry name" value="HTH_MarR-typ"/>
</dbReference>
<feature type="domain" description="HTH marR-type" evidence="1">
    <location>
        <begin position="8"/>
        <end position="105"/>
    </location>
</feature>
<protein>
    <submittedName>
        <fullName evidence="2">MarR family winged helix-turn-helix transcriptional regulator</fullName>
    </submittedName>
</protein>
<dbReference type="EMBL" id="JBHSGN010000090">
    <property type="protein sequence ID" value="MFC4675109.1"/>
    <property type="molecule type" value="Genomic_DNA"/>
</dbReference>
<dbReference type="Proteomes" id="UP001596023">
    <property type="component" value="Unassembled WGS sequence"/>
</dbReference>
<dbReference type="InterPro" id="IPR036390">
    <property type="entry name" value="WH_DNA-bd_sf"/>
</dbReference>
<accession>A0ABV9KYV7</accession>
<keyword evidence="3" id="KW-1185">Reference proteome</keyword>
<dbReference type="PANTHER" id="PTHR33164:SF43">
    <property type="entry name" value="HTH-TYPE TRANSCRIPTIONAL REPRESSOR YETL"/>
    <property type="match status" value="1"/>
</dbReference>
<proteinExistence type="predicted"/>
<dbReference type="InterPro" id="IPR039422">
    <property type="entry name" value="MarR/SlyA-like"/>
</dbReference>
<dbReference type="Gene3D" id="1.10.10.10">
    <property type="entry name" value="Winged helix-like DNA-binding domain superfamily/Winged helix DNA-binding domain"/>
    <property type="match status" value="1"/>
</dbReference>
<name>A0ABV9KYV7_9BACT</name>
<dbReference type="PANTHER" id="PTHR33164">
    <property type="entry name" value="TRANSCRIPTIONAL REGULATOR, MARR FAMILY"/>
    <property type="match status" value="1"/>
</dbReference>
<evidence type="ECO:0000313" key="2">
    <source>
        <dbReference type="EMBL" id="MFC4675109.1"/>
    </source>
</evidence>
<dbReference type="Pfam" id="PF13601">
    <property type="entry name" value="HTH_34"/>
    <property type="match status" value="1"/>
</dbReference>
<dbReference type="InterPro" id="IPR036388">
    <property type="entry name" value="WH-like_DNA-bd_sf"/>
</dbReference>
<reference evidence="3" key="1">
    <citation type="journal article" date="2019" name="Int. J. Syst. Evol. Microbiol.">
        <title>The Global Catalogue of Microorganisms (GCM) 10K type strain sequencing project: providing services to taxonomists for standard genome sequencing and annotation.</title>
        <authorList>
            <consortium name="The Broad Institute Genomics Platform"/>
            <consortium name="The Broad Institute Genome Sequencing Center for Infectious Disease"/>
            <person name="Wu L."/>
            <person name="Ma J."/>
        </authorList>
    </citation>
    <scope>NUCLEOTIDE SEQUENCE [LARGE SCALE GENOMIC DNA]</scope>
    <source>
        <strain evidence="3">CCUG 66188</strain>
    </source>
</reference>
<organism evidence="2 3">
    <name type="scientific">Dysgonomonas termitidis</name>
    <dbReference type="NCBI Taxonomy" id="1516126"/>
    <lineage>
        <taxon>Bacteria</taxon>
        <taxon>Pseudomonadati</taxon>
        <taxon>Bacteroidota</taxon>
        <taxon>Bacteroidia</taxon>
        <taxon>Bacteroidales</taxon>
        <taxon>Dysgonomonadaceae</taxon>
        <taxon>Dysgonomonas</taxon>
    </lineage>
</organism>
<dbReference type="SUPFAM" id="SSF46785">
    <property type="entry name" value="Winged helix' DNA-binding domain"/>
    <property type="match status" value="1"/>
</dbReference>
<evidence type="ECO:0000313" key="3">
    <source>
        <dbReference type="Proteomes" id="UP001596023"/>
    </source>
</evidence>
<dbReference type="InterPro" id="IPR027395">
    <property type="entry name" value="WH_DNA-bd_dom"/>
</dbReference>
<dbReference type="SMART" id="SM00347">
    <property type="entry name" value="HTH_MARR"/>
    <property type="match status" value="1"/>
</dbReference>
<gene>
    <name evidence="2" type="ORF">ACFO6W_15520</name>
</gene>
<dbReference type="RefSeq" id="WP_379998083.1">
    <property type="nucleotide sequence ID" value="NZ_JBHSGN010000090.1"/>
</dbReference>